<dbReference type="GO" id="GO:0006508">
    <property type="term" value="P:proteolysis"/>
    <property type="evidence" value="ECO:0007669"/>
    <property type="project" value="UniProtKB-KW"/>
</dbReference>
<dbReference type="InterPro" id="IPR043504">
    <property type="entry name" value="Peptidase_S1_PA_chymotrypsin"/>
</dbReference>
<sequence length="410" mass="43667">MDINNPYGPQLPNEQPTIEPKKRNGKKRGMAGYFFSGLAGVLVGALLVWFLIPSVVTNLPSDSETKSKDTTQQTQQLSVDVTTDVTDAVEKASSAVVGITNIQSVTNFWNQSEATQDAGTGSGVIYKKENGKAYVITNYHVIEDAKSVEVTLADGSKAEASIVGGDIWSDLAVLEIDDTGVEAVIEFGDSDILKQGETVIAIGNPLGLDFYGSVTTGVVSGKDRAIPVDLNGDGLEDWQSEVLQTDAAINPGNSGGALINLAGQLIGINSMKISESTVEGIGLAIPVNTAIPIIEDLEQNGKVNRPSMGITLIDLTNVPAVHQKETLKLPAEVTTGVVVDEVVEGTPAAAAGMKSYDVIVEMDGEKIENTIELRKHLYNEKETGEELKVKVYRQGKLVELTLLLKETTEL</sequence>
<evidence type="ECO:0000313" key="8">
    <source>
        <dbReference type="EMBL" id="SFQ67136.1"/>
    </source>
</evidence>
<evidence type="ECO:0000313" key="9">
    <source>
        <dbReference type="Proteomes" id="UP000198734"/>
    </source>
</evidence>
<dbReference type="SMART" id="SM00228">
    <property type="entry name" value="PDZ"/>
    <property type="match status" value="1"/>
</dbReference>
<keyword evidence="4" id="KW-0720">Serine protease</keyword>
<proteinExistence type="inferred from homology"/>
<dbReference type="Proteomes" id="UP000198734">
    <property type="component" value="Unassembled WGS sequence"/>
</dbReference>
<feature type="domain" description="PDZ" evidence="7">
    <location>
        <begin position="294"/>
        <end position="395"/>
    </location>
</feature>
<dbReference type="EMBL" id="FOXU01000007">
    <property type="protein sequence ID" value="SFQ67136.1"/>
    <property type="molecule type" value="Genomic_DNA"/>
</dbReference>
<keyword evidence="6" id="KW-0472">Membrane</keyword>
<evidence type="ECO:0000256" key="3">
    <source>
        <dbReference type="ARBA" id="ARBA00022801"/>
    </source>
</evidence>
<dbReference type="InterPro" id="IPR001940">
    <property type="entry name" value="Peptidase_S1C"/>
</dbReference>
<keyword evidence="9" id="KW-1185">Reference proteome</keyword>
<gene>
    <name evidence="8" type="ORF">SAMN05421670_3332</name>
</gene>
<organism evidence="8 9">
    <name type="scientific">Psychrobacillus psychrotolerans</name>
    <dbReference type="NCBI Taxonomy" id="126156"/>
    <lineage>
        <taxon>Bacteria</taxon>
        <taxon>Bacillati</taxon>
        <taxon>Bacillota</taxon>
        <taxon>Bacilli</taxon>
        <taxon>Bacillales</taxon>
        <taxon>Bacillaceae</taxon>
        <taxon>Psychrobacillus</taxon>
    </lineage>
</organism>
<evidence type="ECO:0000256" key="6">
    <source>
        <dbReference type="SAM" id="Phobius"/>
    </source>
</evidence>
<dbReference type="Gene3D" id="2.30.42.10">
    <property type="match status" value="1"/>
</dbReference>
<dbReference type="RefSeq" id="WP_093537988.1">
    <property type="nucleotide sequence ID" value="NZ_FOXU01000007.1"/>
</dbReference>
<keyword evidence="6" id="KW-0812">Transmembrane</keyword>
<evidence type="ECO:0000256" key="4">
    <source>
        <dbReference type="ARBA" id="ARBA00022825"/>
    </source>
</evidence>
<feature type="transmembrane region" description="Helical" evidence="6">
    <location>
        <begin position="31"/>
        <end position="52"/>
    </location>
</feature>
<dbReference type="Pfam" id="PF13180">
    <property type="entry name" value="PDZ_2"/>
    <property type="match status" value="1"/>
</dbReference>
<keyword evidence="2 8" id="KW-0645">Protease</keyword>
<evidence type="ECO:0000259" key="7">
    <source>
        <dbReference type="PROSITE" id="PS50106"/>
    </source>
</evidence>
<accession>A0A1I6AEI8</accession>
<comment type="similarity">
    <text evidence="1">Belongs to the peptidase S1C family.</text>
</comment>
<dbReference type="SUPFAM" id="SSF50156">
    <property type="entry name" value="PDZ domain-like"/>
    <property type="match status" value="1"/>
</dbReference>
<dbReference type="AlphaFoldDB" id="A0A1I6AEI8"/>
<dbReference type="InterPro" id="IPR009003">
    <property type="entry name" value="Peptidase_S1_PA"/>
</dbReference>
<reference evidence="9" key="1">
    <citation type="submission" date="2016-10" db="EMBL/GenBank/DDBJ databases">
        <authorList>
            <person name="Varghese N."/>
            <person name="Submissions S."/>
        </authorList>
    </citation>
    <scope>NUCLEOTIDE SEQUENCE [LARGE SCALE GENOMIC DNA]</scope>
    <source>
        <strain evidence="9">DSM 11706</strain>
    </source>
</reference>
<dbReference type="Gene3D" id="2.40.10.10">
    <property type="entry name" value="Trypsin-like serine proteases"/>
    <property type="match status" value="2"/>
</dbReference>
<dbReference type="InterPro" id="IPR001478">
    <property type="entry name" value="PDZ"/>
</dbReference>
<protein>
    <submittedName>
        <fullName evidence="8">Serine protease Do</fullName>
    </submittedName>
</protein>
<evidence type="ECO:0000256" key="1">
    <source>
        <dbReference type="ARBA" id="ARBA00010541"/>
    </source>
</evidence>
<keyword evidence="6" id="KW-1133">Transmembrane helix</keyword>
<dbReference type="OrthoDB" id="9758917at2"/>
<dbReference type="GO" id="GO:0004252">
    <property type="term" value="F:serine-type endopeptidase activity"/>
    <property type="evidence" value="ECO:0007669"/>
    <property type="project" value="InterPro"/>
</dbReference>
<keyword evidence="3" id="KW-0378">Hydrolase</keyword>
<dbReference type="InterPro" id="IPR036034">
    <property type="entry name" value="PDZ_sf"/>
</dbReference>
<name>A0A1I6AEI8_9BACI</name>
<evidence type="ECO:0000256" key="2">
    <source>
        <dbReference type="ARBA" id="ARBA00022670"/>
    </source>
</evidence>
<evidence type="ECO:0000256" key="5">
    <source>
        <dbReference type="SAM" id="MobiDB-lite"/>
    </source>
</evidence>
<dbReference type="PANTHER" id="PTHR22939">
    <property type="entry name" value="SERINE PROTEASE FAMILY S1C HTRA-RELATED"/>
    <property type="match status" value="1"/>
</dbReference>
<dbReference type="SUPFAM" id="SSF50494">
    <property type="entry name" value="Trypsin-like serine proteases"/>
    <property type="match status" value="1"/>
</dbReference>
<dbReference type="PANTHER" id="PTHR22939:SF129">
    <property type="entry name" value="SERINE PROTEASE HTRA2, MITOCHONDRIAL"/>
    <property type="match status" value="1"/>
</dbReference>
<dbReference type="PROSITE" id="PS50106">
    <property type="entry name" value="PDZ"/>
    <property type="match status" value="1"/>
</dbReference>
<dbReference type="STRING" id="126156.SAMN05421670_3332"/>
<dbReference type="PRINTS" id="PR00834">
    <property type="entry name" value="PROTEASES2C"/>
</dbReference>
<feature type="region of interest" description="Disordered" evidence="5">
    <location>
        <begin position="1"/>
        <end position="25"/>
    </location>
</feature>
<dbReference type="Pfam" id="PF13365">
    <property type="entry name" value="Trypsin_2"/>
    <property type="match status" value="1"/>
</dbReference>